<dbReference type="EMBL" id="MU154549">
    <property type="protein sequence ID" value="KAF9496804.1"/>
    <property type="molecule type" value="Genomic_DNA"/>
</dbReference>
<evidence type="ECO:0000313" key="2">
    <source>
        <dbReference type="Proteomes" id="UP000807025"/>
    </source>
</evidence>
<protein>
    <submittedName>
        <fullName evidence="1">Uncharacterized protein</fullName>
    </submittedName>
</protein>
<sequence>MRIASLRLHWLVPSKLAARRLEASKASNDLWGYGAGLRSRIFPLGCDGGDYSMNRLREFHRLSYLGNIGRSFSEACVATFH</sequence>
<comment type="caution">
    <text evidence="1">The sequence shown here is derived from an EMBL/GenBank/DDBJ whole genome shotgun (WGS) entry which is preliminary data.</text>
</comment>
<reference evidence="1" key="1">
    <citation type="submission" date="2020-11" db="EMBL/GenBank/DDBJ databases">
        <authorList>
            <consortium name="DOE Joint Genome Institute"/>
            <person name="Ahrendt S."/>
            <person name="Riley R."/>
            <person name="Andreopoulos W."/>
            <person name="Labutti K."/>
            <person name="Pangilinan J."/>
            <person name="Ruiz-Duenas F.J."/>
            <person name="Barrasa J.M."/>
            <person name="Sanchez-Garcia M."/>
            <person name="Camarero S."/>
            <person name="Miyauchi S."/>
            <person name="Serrano A."/>
            <person name="Linde D."/>
            <person name="Babiker R."/>
            <person name="Drula E."/>
            <person name="Ayuso-Fernandez I."/>
            <person name="Pacheco R."/>
            <person name="Padilla G."/>
            <person name="Ferreira P."/>
            <person name="Barriuso J."/>
            <person name="Kellner H."/>
            <person name="Castanera R."/>
            <person name="Alfaro M."/>
            <person name="Ramirez L."/>
            <person name="Pisabarro A.G."/>
            <person name="Kuo A."/>
            <person name="Tritt A."/>
            <person name="Lipzen A."/>
            <person name="He G."/>
            <person name="Yan M."/>
            <person name="Ng V."/>
            <person name="Cullen D."/>
            <person name="Martin F."/>
            <person name="Rosso M.-N."/>
            <person name="Henrissat B."/>
            <person name="Hibbett D."/>
            <person name="Martinez A.T."/>
            <person name="Grigoriev I.V."/>
        </authorList>
    </citation>
    <scope>NUCLEOTIDE SEQUENCE</scope>
    <source>
        <strain evidence="1">ATCC 90797</strain>
    </source>
</reference>
<dbReference type="OrthoDB" id="202470at2759"/>
<dbReference type="AlphaFoldDB" id="A0A9P5ZZF8"/>
<dbReference type="Proteomes" id="UP000807025">
    <property type="component" value="Unassembled WGS sequence"/>
</dbReference>
<keyword evidence="2" id="KW-1185">Reference proteome</keyword>
<name>A0A9P5ZZF8_PLEER</name>
<accession>A0A9P5ZZF8</accession>
<proteinExistence type="predicted"/>
<gene>
    <name evidence="1" type="ORF">BDN71DRAFT_687044</name>
</gene>
<organism evidence="1 2">
    <name type="scientific">Pleurotus eryngii</name>
    <name type="common">Boletus of the steppes</name>
    <dbReference type="NCBI Taxonomy" id="5323"/>
    <lineage>
        <taxon>Eukaryota</taxon>
        <taxon>Fungi</taxon>
        <taxon>Dikarya</taxon>
        <taxon>Basidiomycota</taxon>
        <taxon>Agaricomycotina</taxon>
        <taxon>Agaricomycetes</taxon>
        <taxon>Agaricomycetidae</taxon>
        <taxon>Agaricales</taxon>
        <taxon>Pleurotineae</taxon>
        <taxon>Pleurotaceae</taxon>
        <taxon>Pleurotus</taxon>
    </lineage>
</organism>
<evidence type="ECO:0000313" key="1">
    <source>
        <dbReference type="EMBL" id="KAF9496804.1"/>
    </source>
</evidence>